<keyword evidence="2" id="KW-1185">Reference proteome</keyword>
<evidence type="ECO:0000313" key="1">
    <source>
        <dbReference type="EMBL" id="MRX78559.1"/>
    </source>
</evidence>
<dbReference type="EMBL" id="WKKH01000059">
    <property type="protein sequence ID" value="MRX78559.1"/>
    <property type="molecule type" value="Genomic_DNA"/>
</dbReference>
<protein>
    <recommendedName>
        <fullName evidence="3">Enoyl-CoA hydratase/isomerase family protein</fullName>
    </recommendedName>
</protein>
<proteinExistence type="predicted"/>
<dbReference type="Gene3D" id="3.90.226.10">
    <property type="entry name" value="2-enoyl-CoA Hydratase, Chain A, domain 1"/>
    <property type="match status" value="1"/>
</dbReference>
<dbReference type="Proteomes" id="UP000487757">
    <property type="component" value="Unassembled WGS sequence"/>
</dbReference>
<gene>
    <name evidence="1" type="ORF">GJU39_20990</name>
</gene>
<dbReference type="RefSeq" id="WP_154282963.1">
    <property type="nucleotide sequence ID" value="NZ_JBHUJQ010000001.1"/>
</dbReference>
<dbReference type="SUPFAM" id="SSF52096">
    <property type="entry name" value="ClpP/crotonase"/>
    <property type="match status" value="1"/>
</dbReference>
<organism evidence="1 2">
    <name type="scientific">Pedobacter petrophilus</name>
    <dbReference type="NCBI Taxonomy" id="1908241"/>
    <lineage>
        <taxon>Bacteria</taxon>
        <taxon>Pseudomonadati</taxon>
        <taxon>Bacteroidota</taxon>
        <taxon>Sphingobacteriia</taxon>
        <taxon>Sphingobacteriales</taxon>
        <taxon>Sphingobacteriaceae</taxon>
        <taxon>Pedobacter</taxon>
    </lineage>
</organism>
<reference evidence="1 2" key="1">
    <citation type="submission" date="2019-11" db="EMBL/GenBank/DDBJ databases">
        <title>Pedobacter petrophilus genome.</title>
        <authorList>
            <person name="Feldbauer M.J."/>
            <person name="Newman J.D."/>
        </authorList>
    </citation>
    <scope>NUCLEOTIDE SEQUENCE [LARGE SCALE GENOMIC DNA]</scope>
    <source>
        <strain evidence="1 2">LMG 29686</strain>
    </source>
</reference>
<dbReference type="InterPro" id="IPR029045">
    <property type="entry name" value="ClpP/crotonase-like_dom_sf"/>
</dbReference>
<sequence length="78" mass="9049">MTQIFKTDYSQMTYNTFQVAQTGSVIEVTFDNGEVNVLSGLMIKELTKFLKEIAKEQSIRVIVFQMHIPINLTPFRQF</sequence>
<dbReference type="AlphaFoldDB" id="A0A7K0G5R1"/>
<comment type="caution">
    <text evidence="1">The sequence shown here is derived from an EMBL/GenBank/DDBJ whole genome shotgun (WGS) entry which is preliminary data.</text>
</comment>
<accession>A0A7K0G5R1</accession>
<name>A0A7K0G5R1_9SPHI</name>
<dbReference type="OrthoDB" id="9775794at2"/>
<evidence type="ECO:0008006" key="3">
    <source>
        <dbReference type="Google" id="ProtNLM"/>
    </source>
</evidence>
<evidence type="ECO:0000313" key="2">
    <source>
        <dbReference type="Proteomes" id="UP000487757"/>
    </source>
</evidence>